<feature type="region of interest" description="Disordered" evidence="11">
    <location>
        <begin position="514"/>
        <end position="537"/>
    </location>
</feature>
<dbReference type="CDD" id="cd11558">
    <property type="entry name" value="W2_eIF2B_epsilon"/>
    <property type="match status" value="1"/>
</dbReference>
<dbReference type="GO" id="GO:0031369">
    <property type="term" value="F:translation initiation factor binding"/>
    <property type="evidence" value="ECO:0007669"/>
    <property type="project" value="InterPro"/>
</dbReference>
<dbReference type="InterPro" id="IPR056764">
    <property type="entry name" value="LbH_EIF2B3/5"/>
</dbReference>
<comment type="similarity">
    <text evidence="2">Belongs to the eIF-2B gamma/epsilon subunits family.</text>
</comment>
<evidence type="ECO:0000256" key="3">
    <source>
        <dbReference type="ARBA" id="ARBA00018601"/>
    </source>
</evidence>
<feature type="region of interest" description="Disordered" evidence="11">
    <location>
        <begin position="458"/>
        <end position="479"/>
    </location>
</feature>
<dbReference type="Gene3D" id="1.25.40.180">
    <property type="match status" value="1"/>
</dbReference>
<evidence type="ECO:0000256" key="9">
    <source>
        <dbReference type="ARBA" id="ARBA00044345"/>
    </source>
</evidence>
<dbReference type="CDD" id="cd05787">
    <property type="entry name" value="LbH_eIF2B_epsilon"/>
    <property type="match status" value="1"/>
</dbReference>
<dbReference type="InterPro" id="IPR044123">
    <property type="entry name" value="W2_eIF2B_epsilon"/>
</dbReference>
<evidence type="ECO:0000256" key="11">
    <source>
        <dbReference type="SAM" id="MobiDB-lite"/>
    </source>
</evidence>
<dbReference type="PANTHER" id="PTHR45887">
    <property type="entry name" value="TRANSLATION INITIATION FACTOR EIF-2B SUBUNIT EPSILON"/>
    <property type="match status" value="1"/>
</dbReference>
<dbReference type="Pfam" id="PF02020">
    <property type="entry name" value="W2"/>
    <property type="match status" value="1"/>
</dbReference>
<evidence type="ECO:0000256" key="6">
    <source>
        <dbReference type="ARBA" id="ARBA00030179"/>
    </source>
</evidence>
<dbReference type="AlphaFoldDB" id="A0AB34FPC7"/>
<reference evidence="13" key="1">
    <citation type="submission" date="2023-01" db="EMBL/GenBank/DDBJ databases">
        <title>The growth and conidiation of Purpureocillium lavendulum are regulated by nitrogen source and histone H3K14 acetylation.</title>
        <authorList>
            <person name="Tang P."/>
            <person name="Han J."/>
            <person name="Zhang C."/>
            <person name="Tang P."/>
            <person name="Qi F."/>
            <person name="Zhang K."/>
            <person name="Liang L."/>
        </authorList>
    </citation>
    <scope>NUCLEOTIDE SEQUENCE</scope>
    <source>
        <strain evidence="13">YMF1.00683</strain>
    </source>
</reference>
<dbReference type="Pfam" id="PF25084">
    <property type="entry name" value="LbH_EIF2B"/>
    <property type="match status" value="1"/>
</dbReference>
<dbReference type="GO" id="GO:0005829">
    <property type="term" value="C:cytosol"/>
    <property type="evidence" value="ECO:0007669"/>
    <property type="project" value="UniProtKB-SubCell"/>
</dbReference>
<dbReference type="Gene3D" id="3.90.550.10">
    <property type="entry name" value="Spore Coat Polysaccharide Biosynthesis Protein SpsA, Chain A"/>
    <property type="match status" value="1"/>
</dbReference>
<dbReference type="SUPFAM" id="SSF53448">
    <property type="entry name" value="Nucleotide-diphospho-sugar transferases"/>
    <property type="match status" value="1"/>
</dbReference>
<dbReference type="InterPro" id="IPR051956">
    <property type="entry name" value="eIF2B_epsilon"/>
</dbReference>
<dbReference type="EMBL" id="JAQHRD010000005">
    <property type="protein sequence ID" value="KAJ6440954.1"/>
    <property type="molecule type" value="Genomic_DNA"/>
</dbReference>
<protein>
    <recommendedName>
        <fullName evidence="3">Mannose-1-phosphate guanyltransferase</fullName>
    </recommendedName>
    <alternativeName>
        <fullName evidence="7">GDP-mannose pyrophosphorylase</fullName>
    </alternativeName>
    <alternativeName>
        <fullName evidence="6">GTP-mannose-1-phosphate guanylyltransferase</fullName>
    </alternativeName>
    <alternativeName>
        <fullName evidence="8">Translation initiation factor eIF2B subunit epsilon</fullName>
    </alternativeName>
    <alternativeName>
        <fullName evidence="9">eIF2B GDP-GTP exchange factor subunit epsilon</fullName>
    </alternativeName>
</protein>
<keyword evidence="14" id="KW-1185">Reference proteome</keyword>
<comment type="caution">
    <text evidence="13">The sequence shown here is derived from an EMBL/GenBank/DDBJ whole genome shotgun (WGS) entry which is preliminary data.</text>
</comment>
<dbReference type="Pfam" id="PF00483">
    <property type="entry name" value="NTP_transferase"/>
    <property type="match status" value="1"/>
</dbReference>
<evidence type="ECO:0000313" key="13">
    <source>
        <dbReference type="EMBL" id="KAJ6440954.1"/>
    </source>
</evidence>
<proteinExistence type="inferred from homology"/>
<dbReference type="GO" id="GO:0003743">
    <property type="term" value="F:translation initiation factor activity"/>
    <property type="evidence" value="ECO:0007669"/>
    <property type="project" value="UniProtKB-KW"/>
</dbReference>
<evidence type="ECO:0000256" key="8">
    <source>
        <dbReference type="ARBA" id="ARBA00044144"/>
    </source>
</evidence>
<dbReference type="FunFam" id="3.90.550.10:FF:000066">
    <property type="entry name" value="Translation initiation factor eIF-2B subunit epsilon"/>
    <property type="match status" value="1"/>
</dbReference>
<dbReference type="InterPro" id="IPR003307">
    <property type="entry name" value="W2_domain"/>
</dbReference>
<evidence type="ECO:0000256" key="4">
    <source>
        <dbReference type="ARBA" id="ARBA00022490"/>
    </source>
</evidence>
<evidence type="ECO:0000256" key="10">
    <source>
        <dbReference type="ARBA" id="ARBA00046432"/>
    </source>
</evidence>
<dbReference type="PANTHER" id="PTHR45887:SF1">
    <property type="entry name" value="TRANSLATION INITIATION FACTOR EIF-2B SUBUNIT EPSILON"/>
    <property type="match status" value="1"/>
</dbReference>
<keyword evidence="5 13" id="KW-0396">Initiation factor</keyword>
<feature type="region of interest" description="Disordered" evidence="11">
    <location>
        <begin position="1"/>
        <end position="24"/>
    </location>
</feature>
<dbReference type="GO" id="GO:0005851">
    <property type="term" value="C:eukaryotic translation initiation factor 2B complex"/>
    <property type="evidence" value="ECO:0007669"/>
    <property type="project" value="TreeGrafter"/>
</dbReference>
<keyword evidence="4" id="KW-0963">Cytoplasm</keyword>
<evidence type="ECO:0000259" key="12">
    <source>
        <dbReference type="PROSITE" id="PS51363"/>
    </source>
</evidence>
<dbReference type="Proteomes" id="UP001163105">
    <property type="component" value="Unassembled WGS sequence"/>
</dbReference>
<dbReference type="InterPro" id="IPR005835">
    <property type="entry name" value="NTP_transferase_dom"/>
</dbReference>
<dbReference type="GO" id="GO:0005085">
    <property type="term" value="F:guanyl-nucleotide exchange factor activity"/>
    <property type="evidence" value="ECO:0007669"/>
    <property type="project" value="InterPro"/>
</dbReference>
<comment type="subcellular location">
    <subcellularLocation>
        <location evidence="1">Cytoplasm</location>
        <location evidence="1">Cytosol</location>
    </subcellularLocation>
</comment>
<dbReference type="InterPro" id="IPR016024">
    <property type="entry name" value="ARM-type_fold"/>
</dbReference>
<feature type="compositionally biased region" description="Low complexity" evidence="11">
    <location>
        <begin position="528"/>
        <end position="537"/>
    </location>
</feature>
<dbReference type="CDD" id="cd04197">
    <property type="entry name" value="eIF-2B_epsilon_N"/>
    <property type="match status" value="1"/>
</dbReference>
<evidence type="ECO:0000313" key="14">
    <source>
        <dbReference type="Proteomes" id="UP001163105"/>
    </source>
</evidence>
<feature type="compositionally biased region" description="Acidic residues" evidence="11">
    <location>
        <begin position="468"/>
        <end position="478"/>
    </location>
</feature>
<evidence type="ECO:0000256" key="1">
    <source>
        <dbReference type="ARBA" id="ARBA00004514"/>
    </source>
</evidence>
<dbReference type="SMART" id="SM00515">
    <property type="entry name" value="eIF5C"/>
    <property type="match status" value="1"/>
</dbReference>
<comment type="subunit">
    <text evidence="10">Component of the translation initiation factor 2B (eIF2B) complex which is a heterodecamer of two sets of five different subunits: alpha, beta, gamma, delta and epsilon. Subunits alpha, beta and delta comprise a regulatory subcomplex and subunits epsilon and gamma comprise a catalytic subcomplex. Within the complex, the hexameric regulatory complex resides at the center, with the two heterodimeric catalytic subcomplexes bound on opposite sides.</text>
</comment>
<dbReference type="Gene3D" id="2.160.10.10">
    <property type="entry name" value="Hexapeptide repeat proteins"/>
    <property type="match status" value="1"/>
</dbReference>
<dbReference type="InterPro" id="IPR029044">
    <property type="entry name" value="Nucleotide-diphossugar_trans"/>
</dbReference>
<keyword evidence="5 13" id="KW-0648">Protein biosynthesis</keyword>
<accession>A0AB34FPC7</accession>
<dbReference type="SUPFAM" id="SSF48371">
    <property type="entry name" value="ARM repeat"/>
    <property type="match status" value="1"/>
</dbReference>
<evidence type="ECO:0000256" key="2">
    <source>
        <dbReference type="ARBA" id="ARBA00007878"/>
    </source>
</evidence>
<dbReference type="PROSITE" id="PS51363">
    <property type="entry name" value="W2"/>
    <property type="match status" value="1"/>
</dbReference>
<sequence length="739" mass="79902">MSHKGKNSAGSAKGKKPAKAGGESKTEDVLQAVVLADSFQDRFKPFTVEKPRCLLPLANTPLIDYTLEFLAMNGVNEVYIYCGAHTDQVEDYISRSRWSPSSRSCPFSVVQFVRVADARSVGDVLRDMDKRSLVGGDFILVHGDLVSNIILDKALAAHRKRRETSAANIMTTVLRSGGPGEHRTKTNGITPIFVVDSKTQRLLHYDEMNPLQSDHYLSLDPAITDELSTEFEVRSDLIDAQVDICTPEVLALWSESFDYELPRRNFLHGVLKDWELNGKMIYAEILEDGYAARASNLQQYDAISRDVLGRWSSPFIPEDNLVPKQSYQRHAHGLVMEESVSHAHDARLTNTIIGRDTSVGSGSSISNSVIGNGCIIGANVVITNSYIWDNTVIEDGSRISSAILADSVTVGKNCTIPRGSLLSHKVQIGDDISLDDSAVLSTVTATGEPVAKDTSLLGARTNAAPFSDPEDDELDEEDPARLQKSLIYSLAEFNLSTSSISTLSSDVLTDDEDDPNFLGVGGAGGPGSASSRSRLSSFASDDSAGKMSFHADAVHGLVDALRADSGDFDSAKLEFMGLRLANDASDAMMRKAVATAFARRAAELLAPEHGGLEPSKAAERALTARKGATKFIDEVGVGGGEPEQVEFVLALQRALQNVVKGSGGGSDHGRTGTLLAALLQQLYALDILEEDGILGWWEDERAVDGDGMAALKEKCRVLVEWLENAEEEDDDSEEESDDE</sequence>
<gene>
    <name evidence="13" type="primary">EIF2B5</name>
    <name evidence="13" type="ORF">O9K51_06747</name>
</gene>
<evidence type="ECO:0000256" key="7">
    <source>
        <dbReference type="ARBA" id="ARBA00031190"/>
    </source>
</evidence>
<dbReference type="InterPro" id="IPR035543">
    <property type="entry name" value="eIF-2B_epsilon_N"/>
</dbReference>
<name>A0AB34FPC7_9HYPO</name>
<evidence type="ECO:0000256" key="5">
    <source>
        <dbReference type="ARBA" id="ARBA00022540"/>
    </source>
</evidence>
<organism evidence="13 14">
    <name type="scientific">Purpureocillium lavendulum</name>
    <dbReference type="NCBI Taxonomy" id="1247861"/>
    <lineage>
        <taxon>Eukaryota</taxon>
        <taxon>Fungi</taxon>
        <taxon>Dikarya</taxon>
        <taxon>Ascomycota</taxon>
        <taxon>Pezizomycotina</taxon>
        <taxon>Sordariomycetes</taxon>
        <taxon>Hypocreomycetidae</taxon>
        <taxon>Hypocreales</taxon>
        <taxon>Ophiocordycipitaceae</taxon>
        <taxon>Purpureocillium</taxon>
    </lineage>
</organism>
<feature type="domain" description="W2" evidence="12">
    <location>
        <begin position="544"/>
        <end position="732"/>
    </location>
</feature>